<evidence type="ECO:0000313" key="3">
    <source>
        <dbReference type="EnsemblProtists" id="EOD07667"/>
    </source>
</evidence>
<dbReference type="KEGG" id="ehx:EMIHUDRAFT_106404"/>
<dbReference type="HOGENOM" id="CLU_1039884_0_0_1"/>
<dbReference type="RefSeq" id="XP_005760096.1">
    <property type="nucleotide sequence ID" value="XM_005760039.1"/>
</dbReference>
<dbReference type="GeneID" id="17253778"/>
<reference evidence="4" key="1">
    <citation type="journal article" date="2013" name="Nature">
        <title>Pan genome of the phytoplankton Emiliania underpins its global distribution.</title>
        <authorList>
            <person name="Read B.A."/>
            <person name="Kegel J."/>
            <person name="Klute M.J."/>
            <person name="Kuo A."/>
            <person name="Lefebvre S.C."/>
            <person name="Maumus F."/>
            <person name="Mayer C."/>
            <person name="Miller J."/>
            <person name="Monier A."/>
            <person name="Salamov A."/>
            <person name="Young J."/>
            <person name="Aguilar M."/>
            <person name="Claverie J.M."/>
            <person name="Frickenhaus S."/>
            <person name="Gonzalez K."/>
            <person name="Herman E.K."/>
            <person name="Lin Y.C."/>
            <person name="Napier J."/>
            <person name="Ogata H."/>
            <person name="Sarno A.F."/>
            <person name="Shmutz J."/>
            <person name="Schroeder D."/>
            <person name="de Vargas C."/>
            <person name="Verret F."/>
            <person name="von Dassow P."/>
            <person name="Valentin K."/>
            <person name="Van de Peer Y."/>
            <person name="Wheeler G."/>
            <person name="Dacks J.B."/>
            <person name="Delwiche C.F."/>
            <person name="Dyhrman S.T."/>
            <person name="Glockner G."/>
            <person name="John U."/>
            <person name="Richards T."/>
            <person name="Worden A.Z."/>
            <person name="Zhang X."/>
            <person name="Grigoriev I.V."/>
            <person name="Allen A.E."/>
            <person name="Bidle K."/>
            <person name="Borodovsky M."/>
            <person name="Bowler C."/>
            <person name="Brownlee C."/>
            <person name="Cock J.M."/>
            <person name="Elias M."/>
            <person name="Gladyshev V.N."/>
            <person name="Groth M."/>
            <person name="Guda C."/>
            <person name="Hadaegh A."/>
            <person name="Iglesias-Rodriguez M.D."/>
            <person name="Jenkins J."/>
            <person name="Jones B.M."/>
            <person name="Lawson T."/>
            <person name="Leese F."/>
            <person name="Lindquist E."/>
            <person name="Lobanov A."/>
            <person name="Lomsadze A."/>
            <person name="Malik S.B."/>
            <person name="Marsh M.E."/>
            <person name="Mackinder L."/>
            <person name="Mock T."/>
            <person name="Mueller-Roeber B."/>
            <person name="Pagarete A."/>
            <person name="Parker M."/>
            <person name="Probert I."/>
            <person name="Quesneville H."/>
            <person name="Raines C."/>
            <person name="Rensing S.A."/>
            <person name="Riano-Pachon D.M."/>
            <person name="Richier S."/>
            <person name="Rokitta S."/>
            <person name="Shiraiwa Y."/>
            <person name="Soanes D.M."/>
            <person name="van der Giezen M."/>
            <person name="Wahlund T.M."/>
            <person name="Williams B."/>
            <person name="Wilson W."/>
            <person name="Wolfe G."/>
            <person name="Wurch L.L."/>
        </authorList>
    </citation>
    <scope>NUCLEOTIDE SEQUENCE</scope>
</reference>
<name>A0A0D3I8T2_EMIH1</name>
<evidence type="ECO:0000256" key="1">
    <source>
        <dbReference type="SAM" id="SignalP"/>
    </source>
</evidence>
<dbReference type="SUPFAM" id="SSF53613">
    <property type="entry name" value="Ribokinase-like"/>
    <property type="match status" value="1"/>
</dbReference>
<evidence type="ECO:0000313" key="4">
    <source>
        <dbReference type="Proteomes" id="UP000013827"/>
    </source>
</evidence>
<evidence type="ECO:0000259" key="2">
    <source>
        <dbReference type="Pfam" id="PF00294"/>
    </source>
</evidence>
<sequence>MHKRSLATAVLCGGLRVAAAHSATNCTAAHSALVAFGEAVMTFKPRPATPVHVALPLAAPAAEVVQAVGGAELNVAVALSRVSAAPIASYVSVLPHGPLGDAVRSAAEASGVATENVVVDGSPHSVLGTLHVVDDGSGPRPHYQRHHSAFATVASGDTFDWPSLLSPAKWLHVTGITPLLGPGPAAAWSTALEAAAATDGCDVSLDFNHRPALGSRSAPLRGSLEELWALVQPHARGAGGRLAWGLSLTLSLWGLSSPDTALRTRGRA</sequence>
<proteinExistence type="predicted"/>
<dbReference type="EnsemblProtists" id="EOD07667">
    <property type="protein sequence ID" value="EOD07667"/>
    <property type="gene ID" value="EMIHUDRAFT_106404"/>
</dbReference>
<dbReference type="InterPro" id="IPR029056">
    <property type="entry name" value="Ribokinase-like"/>
</dbReference>
<dbReference type="Pfam" id="PF00294">
    <property type="entry name" value="PfkB"/>
    <property type="match status" value="1"/>
</dbReference>
<feature type="domain" description="Carbohydrate kinase PfkB" evidence="2">
    <location>
        <begin position="33"/>
        <end position="228"/>
    </location>
</feature>
<accession>A0A0D3I8T2</accession>
<dbReference type="AlphaFoldDB" id="A0A0D3I8T2"/>
<dbReference type="InterPro" id="IPR011611">
    <property type="entry name" value="PfkB_dom"/>
</dbReference>
<feature type="signal peptide" evidence="1">
    <location>
        <begin position="1"/>
        <end position="20"/>
    </location>
</feature>
<feature type="chain" id="PRO_5044218898" description="Carbohydrate kinase PfkB domain-containing protein" evidence="1">
    <location>
        <begin position="21"/>
        <end position="268"/>
    </location>
</feature>
<dbReference type="PaxDb" id="2903-EOD07667"/>
<reference evidence="3" key="2">
    <citation type="submission" date="2024-10" db="UniProtKB">
        <authorList>
            <consortium name="EnsemblProtists"/>
        </authorList>
    </citation>
    <scope>IDENTIFICATION</scope>
</reference>
<dbReference type="OMA" id="KDAWCHA"/>
<keyword evidence="1" id="KW-0732">Signal</keyword>
<organism evidence="3 4">
    <name type="scientific">Emiliania huxleyi (strain CCMP1516)</name>
    <dbReference type="NCBI Taxonomy" id="280463"/>
    <lineage>
        <taxon>Eukaryota</taxon>
        <taxon>Haptista</taxon>
        <taxon>Haptophyta</taxon>
        <taxon>Prymnesiophyceae</taxon>
        <taxon>Isochrysidales</taxon>
        <taxon>Noelaerhabdaceae</taxon>
        <taxon>Emiliania</taxon>
    </lineage>
</organism>
<dbReference type="Proteomes" id="UP000013827">
    <property type="component" value="Unassembled WGS sequence"/>
</dbReference>
<keyword evidence="4" id="KW-1185">Reference proteome</keyword>
<dbReference type="STRING" id="2903.R1BEA1"/>
<protein>
    <recommendedName>
        <fullName evidence="2">Carbohydrate kinase PfkB domain-containing protein</fullName>
    </recommendedName>
</protein>
<dbReference type="Gene3D" id="3.40.1190.20">
    <property type="match status" value="1"/>
</dbReference>